<dbReference type="InterPro" id="IPR044068">
    <property type="entry name" value="CB"/>
</dbReference>
<keyword evidence="1" id="KW-0229">DNA integration</keyword>
<dbReference type="PANTHER" id="PTHR34605">
    <property type="entry name" value="PHAGE_INTEGRASE DOMAIN-CONTAINING PROTEIN"/>
    <property type="match status" value="1"/>
</dbReference>
<evidence type="ECO:0000259" key="5">
    <source>
        <dbReference type="PROSITE" id="PS51898"/>
    </source>
</evidence>
<dbReference type="Gene3D" id="1.10.443.10">
    <property type="entry name" value="Intergrase catalytic core"/>
    <property type="match status" value="1"/>
</dbReference>
<evidence type="ECO:0000259" key="6">
    <source>
        <dbReference type="PROSITE" id="PS51900"/>
    </source>
</evidence>
<keyword evidence="3" id="KW-0233">DNA recombination</keyword>
<dbReference type="PANTHER" id="PTHR34605:SF3">
    <property type="entry name" value="P CELL-TYPE AGGLUTINATION PROTEIN MAP4-LIKE-RELATED"/>
    <property type="match status" value="1"/>
</dbReference>
<dbReference type="InterPro" id="IPR011010">
    <property type="entry name" value="DNA_brk_join_enz"/>
</dbReference>
<dbReference type="GO" id="GO:0003677">
    <property type="term" value="F:DNA binding"/>
    <property type="evidence" value="ECO:0007669"/>
    <property type="project" value="UniProtKB-UniRule"/>
</dbReference>
<reference evidence="7" key="1">
    <citation type="submission" date="2020-08" db="EMBL/GenBank/DDBJ databases">
        <title>Novel species isolated from subtropical streams in China.</title>
        <authorList>
            <person name="Lu H."/>
        </authorList>
    </citation>
    <scope>NUCLEOTIDE SEQUENCE</scope>
    <source>
        <strain evidence="7">KACC 12607</strain>
    </source>
</reference>
<dbReference type="PROSITE" id="PS51898">
    <property type="entry name" value="TYR_RECOMBINASE"/>
    <property type="match status" value="1"/>
</dbReference>
<dbReference type="SUPFAM" id="SSF47823">
    <property type="entry name" value="lambda integrase-like, N-terminal domain"/>
    <property type="match status" value="1"/>
</dbReference>
<dbReference type="GO" id="GO:0006310">
    <property type="term" value="P:DNA recombination"/>
    <property type="evidence" value="ECO:0007669"/>
    <property type="project" value="UniProtKB-KW"/>
</dbReference>
<evidence type="ECO:0000256" key="1">
    <source>
        <dbReference type="ARBA" id="ARBA00022908"/>
    </source>
</evidence>
<comment type="caution">
    <text evidence="7">The sequence shown here is derived from an EMBL/GenBank/DDBJ whole genome shotgun (WGS) entry which is preliminary data.</text>
</comment>
<dbReference type="EMBL" id="JACOFV010000007">
    <property type="protein sequence ID" value="MBC3862225.1"/>
    <property type="molecule type" value="Genomic_DNA"/>
</dbReference>
<dbReference type="SUPFAM" id="SSF56349">
    <property type="entry name" value="DNA breaking-rejoining enzymes"/>
    <property type="match status" value="1"/>
</dbReference>
<dbReference type="PROSITE" id="PS51900">
    <property type="entry name" value="CB"/>
    <property type="match status" value="1"/>
</dbReference>
<evidence type="ECO:0000256" key="2">
    <source>
        <dbReference type="ARBA" id="ARBA00023125"/>
    </source>
</evidence>
<protein>
    <submittedName>
        <fullName evidence="7">Site-specific integrase</fullName>
    </submittedName>
</protein>
<accession>A0A923HFS7</accession>
<keyword evidence="2 4" id="KW-0238">DNA-binding</keyword>
<keyword evidence="8" id="KW-1185">Reference proteome</keyword>
<dbReference type="AlphaFoldDB" id="A0A923HFS7"/>
<evidence type="ECO:0000256" key="3">
    <source>
        <dbReference type="ARBA" id="ARBA00023172"/>
    </source>
</evidence>
<sequence length="312" mass="34404">MSRVAIGVRRELQSEFIAAATSDNTRRAYRSAVRHFLNWGGHLPSDQGTIINYLIDFSETLNPRTLSLKITAISQWHKHQGFNDPCVSPQLRKILLGIERKCGRPKQKASALLHEDLEKIVLFLQTVNSLKSLRDNALLQIGFFGGFRRSELVNLKLENLKWERDGVLILLPKSKTDQTGAGISKAIPYGKGVCCPCAALKKWLDSAEISDGYLFSGINKWGQVANTGLNAASVNAILSDCAEQAGVDHLLKLSSHSLRRGMATSAYRAGASFRDIKRQGGWRFDGTVQGYIEEADQFAENAMSGLLTKSSP</sequence>
<dbReference type="InterPro" id="IPR002104">
    <property type="entry name" value="Integrase_catalytic"/>
</dbReference>
<dbReference type="GO" id="GO:0015074">
    <property type="term" value="P:DNA integration"/>
    <property type="evidence" value="ECO:0007669"/>
    <property type="project" value="UniProtKB-KW"/>
</dbReference>
<organism evidence="7 8">
    <name type="scientific">Undibacterium jejuense</name>
    <dbReference type="NCBI Taxonomy" id="1344949"/>
    <lineage>
        <taxon>Bacteria</taxon>
        <taxon>Pseudomonadati</taxon>
        <taxon>Pseudomonadota</taxon>
        <taxon>Betaproteobacteria</taxon>
        <taxon>Burkholderiales</taxon>
        <taxon>Oxalobacteraceae</taxon>
        <taxon>Undibacterium</taxon>
    </lineage>
</organism>
<evidence type="ECO:0000313" key="8">
    <source>
        <dbReference type="Proteomes" id="UP000634011"/>
    </source>
</evidence>
<feature type="domain" description="Tyr recombinase" evidence="5">
    <location>
        <begin position="107"/>
        <end position="304"/>
    </location>
</feature>
<evidence type="ECO:0000313" key="7">
    <source>
        <dbReference type="EMBL" id="MBC3862225.1"/>
    </source>
</evidence>
<dbReference type="InterPro" id="IPR052925">
    <property type="entry name" value="Phage_Integrase-like_Recomb"/>
</dbReference>
<dbReference type="CDD" id="cd00799">
    <property type="entry name" value="INT_Cre_C"/>
    <property type="match status" value="1"/>
</dbReference>
<feature type="domain" description="Core-binding (CB)" evidence="6">
    <location>
        <begin position="7"/>
        <end position="81"/>
    </location>
</feature>
<evidence type="ECO:0000256" key="4">
    <source>
        <dbReference type="PROSITE-ProRule" id="PRU01248"/>
    </source>
</evidence>
<dbReference type="Pfam" id="PF00589">
    <property type="entry name" value="Phage_integrase"/>
    <property type="match status" value="1"/>
</dbReference>
<gene>
    <name evidence="7" type="ORF">H8K32_08970</name>
</gene>
<dbReference type="InterPro" id="IPR013762">
    <property type="entry name" value="Integrase-like_cat_sf"/>
</dbReference>
<dbReference type="Proteomes" id="UP000634011">
    <property type="component" value="Unassembled WGS sequence"/>
</dbReference>
<dbReference type="InterPro" id="IPR010998">
    <property type="entry name" value="Integrase_recombinase_N"/>
</dbReference>
<proteinExistence type="predicted"/>
<dbReference type="Gene3D" id="1.10.150.130">
    <property type="match status" value="1"/>
</dbReference>
<name>A0A923HFS7_9BURK</name>